<keyword evidence="2" id="KW-0472">Membrane</keyword>
<keyword evidence="4" id="KW-1185">Reference proteome</keyword>
<organism evidence="3 4">
    <name type="scientific">Meridianimarinicoccus aquatilis</name>
    <dbReference type="NCBI Taxonomy" id="2552766"/>
    <lineage>
        <taxon>Bacteria</taxon>
        <taxon>Pseudomonadati</taxon>
        <taxon>Pseudomonadota</taxon>
        <taxon>Alphaproteobacteria</taxon>
        <taxon>Rhodobacterales</taxon>
        <taxon>Paracoccaceae</taxon>
        <taxon>Meridianimarinicoccus</taxon>
    </lineage>
</organism>
<keyword evidence="2" id="KW-1133">Transmembrane helix</keyword>
<gene>
    <name evidence="3" type="ORF">E2L05_15260</name>
</gene>
<accession>A0A4R6AQ28</accession>
<dbReference type="RefSeq" id="WP_133343747.1">
    <property type="nucleotide sequence ID" value="NZ_SMZO01000042.1"/>
</dbReference>
<dbReference type="Pfam" id="PF05545">
    <property type="entry name" value="FixQ"/>
    <property type="match status" value="1"/>
</dbReference>
<dbReference type="EMBL" id="SMZO01000042">
    <property type="protein sequence ID" value="TDL85524.1"/>
    <property type="molecule type" value="Genomic_DNA"/>
</dbReference>
<dbReference type="CDD" id="cd01324">
    <property type="entry name" value="cbb3_Oxidase_CcoQ"/>
    <property type="match status" value="1"/>
</dbReference>
<evidence type="ECO:0000313" key="4">
    <source>
        <dbReference type="Proteomes" id="UP000294562"/>
    </source>
</evidence>
<reference evidence="3 4" key="1">
    <citation type="submission" date="2019-03" db="EMBL/GenBank/DDBJ databases">
        <title>Rhodobacteraceae bacterium SM1902, a new member of the family Rhodobacteraceae isolated from Yantai.</title>
        <authorList>
            <person name="Sun Y."/>
        </authorList>
    </citation>
    <scope>NUCLEOTIDE SEQUENCE [LARGE SCALE GENOMIC DNA]</scope>
    <source>
        <strain evidence="3 4">SM1902</strain>
    </source>
</reference>
<protein>
    <submittedName>
        <fullName evidence="3">Cbb3-type cytochrome c oxidase subunit 3</fullName>
    </submittedName>
</protein>
<feature type="transmembrane region" description="Helical" evidence="2">
    <location>
        <begin position="12"/>
        <end position="31"/>
    </location>
</feature>
<feature type="region of interest" description="Disordered" evidence="1">
    <location>
        <begin position="48"/>
        <end position="73"/>
    </location>
</feature>
<comment type="caution">
    <text evidence="3">The sequence shown here is derived from an EMBL/GenBank/DDBJ whole genome shotgun (WGS) entry which is preliminary data.</text>
</comment>
<sequence>METYVFLREVMGSFGLVLMFIFFVTTVLWVLTGRKESYQDTAKIIFRHDNGPADTTGERQEKTDRDSRKEARS</sequence>
<evidence type="ECO:0000256" key="2">
    <source>
        <dbReference type="SAM" id="Phobius"/>
    </source>
</evidence>
<evidence type="ECO:0000313" key="3">
    <source>
        <dbReference type="EMBL" id="TDL85524.1"/>
    </source>
</evidence>
<dbReference type="Proteomes" id="UP000294562">
    <property type="component" value="Unassembled WGS sequence"/>
</dbReference>
<keyword evidence="2" id="KW-0812">Transmembrane</keyword>
<proteinExistence type="predicted"/>
<dbReference type="InterPro" id="IPR008621">
    <property type="entry name" value="Cbb3-typ_cyt_oxidase_comp"/>
</dbReference>
<name>A0A4R6AQ28_9RHOB</name>
<evidence type="ECO:0000256" key="1">
    <source>
        <dbReference type="SAM" id="MobiDB-lite"/>
    </source>
</evidence>
<dbReference type="OrthoDB" id="9801588at2"/>
<dbReference type="AlphaFoldDB" id="A0A4R6AQ28"/>